<dbReference type="Gene3D" id="1.25.40.20">
    <property type="entry name" value="Ankyrin repeat-containing domain"/>
    <property type="match status" value="1"/>
</dbReference>
<reference evidence="4 5" key="1">
    <citation type="submission" date="2018-02" db="EMBL/GenBank/DDBJ databases">
        <title>Comparative genomes isolates from brazilian mangrove.</title>
        <authorList>
            <person name="Araujo J.E."/>
            <person name="Taketani R.G."/>
            <person name="Silva M.C.P."/>
            <person name="Loureco M.V."/>
            <person name="Andreote F.D."/>
        </authorList>
    </citation>
    <scope>NUCLEOTIDE SEQUENCE [LARGE SCALE GENOMIC DNA]</scope>
    <source>
        <strain evidence="4 5">Hex-1 MGV</strain>
    </source>
</reference>
<keyword evidence="1" id="KW-0677">Repeat</keyword>
<accession>A0A2S8FBU8</accession>
<feature type="repeat" description="ANK" evidence="3">
    <location>
        <begin position="170"/>
        <end position="213"/>
    </location>
</feature>
<dbReference type="PROSITE" id="PS50088">
    <property type="entry name" value="ANK_REPEAT"/>
    <property type="match status" value="2"/>
</dbReference>
<dbReference type="GO" id="GO:0005737">
    <property type="term" value="C:cytoplasm"/>
    <property type="evidence" value="ECO:0007669"/>
    <property type="project" value="TreeGrafter"/>
</dbReference>
<dbReference type="EMBL" id="PUHY01000015">
    <property type="protein sequence ID" value="PQO29619.1"/>
    <property type="molecule type" value="Genomic_DNA"/>
</dbReference>
<keyword evidence="2 3" id="KW-0040">ANK repeat</keyword>
<dbReference type="Pfam" id="PF12796">
    <property type="entry name" value="Ank_2"/>
    <property type="match status" value="1"/>
</dbReference>
<evidence type="ECO:0000256" key="1">
    <source>
        <dbReference type="ARBA" id="ARBA00022737"/>
    </source>
</evidence>
<comment type="caution">
    <text evidence="4">The sequence shown here is derived from an EMBL/GenBank/DDBJ whole genome shotgun (WGS) entry which is preliminary data.</text>
</comment>
<dbReference type="PROSITE" id="PS50297">
    <property type="entry name" value="ANK_REP_REGION"/>
    <property type="match status" value="1"/>
</dbReference>
<sequence length="236" mass="25724">MVSPFGAMIFRIRFWTNGPRSIANWGLRFRGLGKAAFPRKKYCLLSLHAIRIVTITSEMTEIRLYLANVIPPMTPLQKAAFELRLDDLKQLATKDADLSGALLSACSAHDPDAKVQVRVIRFLMKRGVSVDETDKNGVTPLHRAVRFRSVAAAKELLAQGADVNAIDRKTKSTPLHRAVTSTGAPSTAGKQAEALSLVRLLLENGADMDSQNKSGKCPIDYAKNQEIKAALTGVSP</sequence>
<dbReference type="InterPro" id="IPR051631">
    <property type="entry name" value="Ankyrin-KH/SAM_domain"/>
</dbReference>
<dbReference type="SMART" id="SM00248">
    <property type="entry name" value="ANK"/>
    <property type="match status" value="3"/>
</dbReference>
<evidence type="ECO:0000313" key="4">
    <source>
        <dbReference type="EMBL" id="PQO29619.1"/>
    </source>
</evidence>
<feature type="repeat" description="ANK" evidence="3">
    <location>
        <begin position="136"/>
        <end position="168"/>
    </location>
</feature>
<protein>
    <submittedName>
        <fullName evidence="4">Uncharacterized protein</fullName>
    </submittedName>
</protein>
<dbReference type="InterPro" id="IPR002110">
    <property type="entry name" value="Ankyrin_rpt"/>
</dbReference>
<dbReference type="AlphaFoldDB" id="A0A2S8FBU8"/>
<gene>
    <name evidence="4" type="ORF">C5Y83_26550</name>
</gene>
<proteinExistence type="predicted"/>
<dbReference type="InterPro" id="IPR036770">
    <property type="entry name" value="Ankyrin_rpt-contain_sf"/>
</dbReference>
<evidence type="ECO:0000313" key="5">
    <source>
        <dbReference type="Proteomes" id="UP000238322"/>
    </source>
</evidence>
<name>A0A2S8FBU8_9BACT</name>
<dbReference type="PANTHER" id="PTHR23206">
    <property type="entry name" value="MASK PROTEIN"/>
    <property type="match status" value="1"/>
</dbReference>
<evidence type="ECO:0000256" key="2">
    <source>
        <dbReference type="ARBA" id="ARBA00023043"/>
    </source>
</evidence>
<dbReference type="PANTHER" id="PTHR23206:SF7">
    <property type="entry name" value="PROTEIN KINASE DOMAIN-CONTAINING PROTEIN"/>
    <property type="match status" value="1"/>
</dbReference>
<evidence type="ECO:0000256" key="3">
    <source>
        <dbReference type="PROSITE-ProRule" id="PRU00023"/>
    </source>
</evidence>
<dbReference type="SUPFAM" id="SSF48403">
    <property type="entry name" value="Ankyrin repeat"/>
    <property type="match status" value="1"/>
</dbReference>
<dbReference type="Proteomes" id="UP000238322">
    <property type="component" value="Unassembled WGS sequence"/>
</dbReference>
<organism evidence="4 5">
    <name type="scientific">Blastopirellula marina</name>
    <dbReference type="NCBI Taxonomy" id="124"/>
    <lineage>
        <taxon>Bacteria</taxon>
        <taxon>Pseudomonadati</taxon>
        <taxon>Planctomycetota</taxon>
        <taxon>Planctomycetia</taxon>
        <taxon>Pirellulales</taxon>
        <taxon>Pirellulaceae</taxon>
        <taxon>Blastopirellula</taxon>
    </lineage>
</organism>